<proteinExistence type="predicted"/>
<protein>
    <submittedName>
        <fullName evidence="1">3386_t:CDS:1</fullName>
    </submittedName>
</protein>
<dbReference type="AlphaFoldDB" id="A0A9N8VBR9"/>
<evidence type="ECO:0000313" key="1">
    <source>
        <dbReference type="EMBL" id="CAG8450116.1"/>
    </source>
</evidence>
<organism evidence="1 2">
    <name type="scientific">Diversispora eburnea</name>
    <dbReference type="NCBI Taxonomy" id="1213867"/>
    <lineage>
        <taxon>Eukaryota</taxon>
        <taxon>Fungi</taxon>
        <taxon>Fungi incertae sedis</taxon>
        <taxon>Mucoromycota</taxon>
        <taxon>Glomeromycotina</taxon>
        <taxon>Glomeromycetes</taxon>
        <taxon>Diversisporales</taxon>
        <taxon>Diversisporaceae</taxon>
        <taxon>Diversispora</taxon>
    </lineage>
</organism>
<comment type="caution">
    <text evidence="1">The sequence shown here is derived from an EMBL/GenBank/DDBJ whole genome shotgun (WGS) entry which is preliminary data.</text>
</comment>
<evidence type="ECO:0000313" key="2">
    <source>
        <dbReference type="Proteomes" id="UP000789706"/>
    </source>
</evidence>
<keyword evidence="2" id="KW-1185">Reference proteome</keyword>
<sequence length="342" mass="39785">MQQQQIHSQSLMNINNNQSILPIDTLAIILDFLSTSKTTLYSCLLVNRLWCRLVIPHLWSDPFSLSICDYASSSIEKNSMLIIETYINCLNKDEKQRFVEEGIIINYNNNEKKPLFDYPRYLKYFDSNLIFKQTIGIKTLCYRNINEINLKSMDISNFTNTSKALFKLENLDIVYYPSNKYITYNHNKKSSQFLYTISLSLSPSSSSPIVVERIFSFIKSQRHLQYLSINEFFPINYYKEFCDVLNSQANSLKYVKLSEFNFFPYELESILINSCNLIGLEICEHLVLRLNTNNIDSNIEIIDNIRDILDSLPSSVNHIGLEMNFGSIRDLCVILNGCRSEM</sequence>
<dbReference type="Proteomes" id="UP000789706">
    <property type="component" value="Unassembled WGS sequence"/>
</dbReference>
<reference evidence="1" key="1">
    <citation type="submission" date="2021-06" db="EMBL/GenBank/DDBJ databases">
        <authorList>
            <person name="Kallberg Y."/>
            <person name="Tangrot J."/>
            <person name="Rosling A."/>
        </authorList>
    </citation>
    <scope>NUCLEOTIDE SEQUENCE</scope>
    <source>
        <strain evidence="1">AZ414A</strain>
    </source>
</reference>
<gene>
    <name evidence="1" type="ORF">DEBURN_LOCUS2072</name>
</gene>
<dbReference type="SUPFAM" id="SSF52047">
    <property type="entry name" value="RNI-like"/>
    <property type="match status" value="1"/>
</dbReference>
<dbReference type="EMBL" id="CAJVPK010000107">
    <property type="protein sequence ID" value="CAG8450116.1"/>
    <property type="molecule type" value="Genomic_DNA"/>
</dbReference>
<dbReference type="OrthoDB" id="2307600at2759"/>
<name>A0A9N8VBR9_9GLOM</name>
<accession>A0A9N8VBR9</accession>